<evidence type="ECO:0000256" key="10">
    <source>
        <dbReference type="PIRSR" id="PIRSR000388-3"/>
    </source>
</evidence>
<gene>
    <name evidence="7" type="primary">panB</name>
    <name evidence="11" type="ORF">A4R35_20060</name>
</gene>
<feature type="active site" description="Proton acceptor" evidence="7 8">
    <location>
        <position position="183"/>
    </location>
</feature>
<dbReference type="NCBIfam" id="NF001452">
    <property type="entry name" value="PRK00311.1"/>
    <property type="match status" value="1"/>
</dbReference>
<dbReference type="GO" id="GO:0005737">
    <property type="term" value="C:cytoplasm"/>
    <property type="evidence" value="ECO:0007669"/>
    <property type="project" value="UniProtKB-SubCell"/>
</dbReference>
<dbReference type="NCBIfam" id="TIGR00222">
    <property type="entry name" value="panB"/>
    <property type="match status" value="1"/>
</dbReference>
<dbReference type="EC" id="2.1.2.11" evidence="7"/>
<sequence>MGEKITVATVQARKGGPPLTMVTAYDTVMATIADRAGVDLILVGDSVADNVLGFSDTLSATVEIMIHHTAAVARARPRAMIIGDMPWLSYHISLEESVRNAGRLIREGQAEAVKLEGGRKRLPVIEALLAAEIPVMGHLGLTPQSVRVMGGYRVQGRRLEAARALVEDARALAAAGVFAIVLEGVPTIVARAITRLVPVPTIGIGAGPHCDGQVLVFHDLLGWHLDRRKAKFVRQYARLGEAAVSALQSFFADVRSGAFPSEGESYRMEEEEERAFEALLNELEGG</sequence>
<keyword evidence="4 7" id="KW-0566">Pantothenate biosynthesis</keyword>
<evidence type="ECO:0000256" key="1">
    <source>
        <dbReference type="ARBA" id="ARBA00005033"/>
    </source>
</evidence>
<evidence type="ECO:0000256" key="4">
    <source>
        <dbReference type="ARBA" id="ARBA00022655"/>
    </source>
</evidence>
<organism evidence="11 12">
    <name type="scientific">Thermogemmatispora tikiterensis</name>
    <dbReference type="NCBI Taxonomy" id="1825093"/>
    <lineage>
        <taxon>Bacteria</taxon>
        <taxon>Bacillati</taxon>
        <taxon>Chloroflexota</taxon>
        <taxon>Ktedonobacteria</taxon>
        <taxon>Thermogemmatisporales</taxon>
        <taxon>Thermogemmatisporaceae</taxon>
        <taxon>Thermogemmatispora</taxon>
    </lineage>
</organism>
<dbReference type="SUPFAM" id="SSF51621">
    <property type="entry name" value="Phosphoenolpyruvate/pyruvate domain"/>
    <property type="match status" value="1"/>
</dbReference>
<dbReference type="RefSeq" id="WP_112432597.1">
    <property type="nucleotide sequence ID" value="NZ_MCIF01000002.1"/>
</dbReference>
<feature type="binding site" evidence="7 9">
    <location>
        <position position="84"/>
    </location>
    <ligand>
        <name>3-methyl-2-oxobutanoate</name>
        <dbReference type="ChEBI" id="CHEBI:11851"/>
    </ligand>
</feature>
<accession>A0A328VJJ2</accession>
<dbReference type="HAMAP" id="MF_00156">
    <property type="entry name" value="PanB"/>
    <property type="match status" value="1"/>
</dbReference>
<comment type="subcellular location">
    <subcellularLocation>
        <location evidence="7">Cytoplasm</location>
    </subcellularLocation>
</comment>
<comment type="cofactor">
    <cofactor evidence="7 10">
        <name>Mg(2+)</name>
        <dbReference type="ChEBI" id="CHEBI:18420"/>
    </cofactor>
    <text evidence="7 10">Binds 1 Mg(2+) ion per subunit.</text>
</comment>
<dbReference type="GO" id="GO:0008168">
    <property type="term" value="F:methyltransferase activity"/>
    <property type="evidence" value="ECO:0007669"/>
    <property type="project" value="UniProtKB-KW"/>
</dbReference>
<name>A0A328VJJ2_9CHLR</name>
<keyword evidence="7" id="KW-0963">Cytoplasm</keyword>
<comment type="catalytic activity">
    <reaction evidence="7">
        <text>(6R)-5,10-methylene-5,6,7,8-tetrahydrofolate + 3-methyl-2-oxobutanoate + H2O = 2-dehydropantoate + (6S)-5,6,7,8-tetrahydrofolate</text>
        <dbReference type="Rhea" id="RHEA:11824"/>
        <dbReference type="ChEBI" id="CHEBI:11561"/>
        <dbReference type="ChEBI" id="CHEBI:11851"/>
        <dbReference type="ChEBI" id="CHEBI:15377"/>
        <dbReference type="ChEBI" id="CHEBI:15636"/>
        <dbReference type="ChEBI" id="CHEBI:57453"/>
        <dbReference type="EC" id="2.1.2.11"/>
    </reaction>
</comment>
<evidence type="ECO:0000256" key="9">
    <source>
        <dbReference type="PIRSR" id="PIRSR000388-2"/>
    </source>
</evidence>
<comment type="pathway">
    <text evidence="1 7">Cofactor biosynthesis; (R)-pantothenate biosynthesis; (R)-pantoate from 3-methyl-2-oxobutanoate: step 1/2.</text>
</comment>
<feature type="binding site" evidence="7 9">
    <location>
        <begin position="45"/>
        <end position="46"/>
    </location>
    <ligand>
        <name>3-methyl-2-oxobutanoate</name>
        <dbReference type="ChEBI" id="CHEBI:11851"/>
    </ligand>
</feature>
<dbReference type="EMBL" id="MCIF01000002">
    <property type="protein sequence ID" value="RAQ97846.1"/>
    <property type="molecule type" value="Genomic_DNA"/>
</dbReference>
<dbReference type="PANTHER" id="PTHR20881:SF0">
    <property type="entry name" value="3-METHYL-2-OXOBUTANOATE HYDROXYMETHYLTRANSFERASE"/>
    <property type="match status" value="1"/>
</dbReference>
<dbReference type="FunFam" id="3.20.20.60:FF:000003">
    <property type="entry name" value="3-methyl-2-oxobutanoate hydroxymethyltransferase"/>
    <property type="match status" value="1"/>
</dbReference>
<dbReference type="GO" id="GO:0015940">
    <property type="term" value="P:pantothenate biosynthetic process"/>
    <property type="evidence" value="ECO:0007669"/>
    <property type="project" value="UniProtKB-UniRule"/>
</dbReference>
<dbReference type="GO" id="GO:0003864">
    <property type="term" value="F:3-methyl-2-oxobutanoate hydroxymethyltransferase activity"/>
    <property type="evidence" value="ECO:0007669"/>
    <property type="project" value="UniProtKB-UniRule"/>
</dbReference>
<dbReference type="AlphaFoldDB" id="A0A328VJJ2"/>
<evidence type="ECO:0000256" key="3">
    <source>
        <dbReference type="ARBA" id="ARBA00011424"/>
    </source>
</evidence>
<keyword evidence="12" id="KW-1185">Reference proteome</keyword>
<dbReference type="UniPathway" id="UPA00028">
    <property type="reaction ID" value="UER00003"/>
</dbReference>
<protein>
    <recommendedName>
        <fullName evidence="7">3-methyl-2-oxobutanoate hydroxymethyltransferase</fullName>
        <ecNumber evidence="7">2.1.2.11</ecNumber>
    </recommendedName>
    <alternativeName>
        <fullName evidence="7">Ketopantoate hydroxymethyltransferase</fullName>
        <shortName evidence="7">KPHMT</shortName>
    </alternativeName>
</protein>
<comment type="caution">
    <text evidence="11">The sequence shown here is derived from an EMBL/GenBank/DDBJ whole genome shotgun (WGS) entry which is preliminary data.</text>
</comment>
<keyword evidence="7 10" id="KW-0479">Metal-binding</keyword>
<evidence type="ECO:0000256" key="8">
    <source>
        <dbReference type="PIRSR" id="PIRSR000388-1"/>
    </source>
</evidence>
<evidence type="ECO:0000256" key="2">
    <source>
        <dbReference type="ARBA" id="ARBA00008676"/>
    </source>
</evidence>
<feature type="binding site" evidence="7 9">
    <location>
        <position position="114"/>
    </location>
    <ligand>
        <name>3-methyl-2-oxobutanoate</name>
        <dbReference type="ChEBI" id="CHEBI:11851"/>
    </ligand>
</feature>
<proteinExistence type="inferred from homology"/>
<dbReference type="OrthoDB" id="9781789at2"/>
<feature type="binding site" evidence="7 10">
    <location>
        <position position="84"/>
    </location>
    <ligand>
        <name>Mg(2+)</name>
        <dbReference type="ChEBI" id="CHEBI:18420"/>
    </ligand>
</feature>
<dbReference type="PANTHER" id="PTHR20881">
    <property type="entry name" value="3-METHYL-2-OXOBUTANOATE HYDROXYMETHYLTRANSFERASE"/>
    <property type="match status" value="1"/>
</dbReference>
<feature type="binding site" evidence="7 10">
    <location>
        <position position="116"/>
    </location>
    <ligand>
        <name>Mg(2+)</name>
        <dbReference type="ChEBI" id="CHEBI:18420"/>
    </ligand>
</feature>
<dbReference type="Gene3D" id="3.20.20.60">
    <property type="entry name" value="Phosphoenolpyruvate-binding domains"/>
    <property type="match status" value="1"/>
</dbReference>
<dbReference type="PIRSF" id="PIRSF000388">
    <property type="entry name" value="Pantoate_hydroxy_MeTrfase"/>
    <property type="match status" value="1"/>
</dbReference>
<keyword evidence="5 7" id="KW-0808">Transferase</keyword>
<dbReference type="Proteomes" id="UP000248706">
    <property type="component" value="Unassembled WGS sequence"/>
</dbReference>
<comment type="subunit">
    <text evidence="3 7">Homodecamer; pentamer of dimers.</text>
</comment>
<dbReference type="InterPro" id="IPR003700">
    <property type="entry name" value="Pantoate_hydroxy_MeTrfase"/>
</dbReference>
<keyword evidence="7 10" id="KW-0460">Magnesium</keyword>
<dbReference type="InterPro" id="IPR015813">
    <property type="entry name" value="Pyrv/PenolPyrv_kinase-like_dom"/>
</dbReference>
<evidence type="ECO:0000313" key="12">
    <source>
        <dbReference type="Proteomes" id="UP000248706"/>
    </source>
</evidence>
<evidence type="ECO:0000256" key="5">
    <source>
        <dbReference type="ARBA" id="ARBA00022679"/>
    </source>
</evidence>
<comment type="similarity">
    <text evidence="2 7">Belongs to the PanB family.</text>
</comment>
<comment type="function">
    <text evidence="6 7">Catalyzes the reversible reaction in which hydroxymethyl group from 5,10-methylenetetrahydrofolate is transferred onto alpha-ketoisovalerate to form ketopantoate.</text>
</comment>
<dbReference type="GO" id="GO:0032259">
    <property type="term" value="P:methylation"/>
    <property type="evidence" value="ECO:0007669"/>
    <property type="project" value="UniProtKB-KW"/>
</dbReference>
<evidence type="ECO:0000256" key="6">
    <source>
        <dbReference type="ARBA" id="ARBA00056497"/>
    </source>
</evidence>
<dbReference type="Pfam" id="PF02548">
    <property type="entry name" value="Pantoate_transf"/>
    <property type="match status" value="1"/>
</dbReference>
<dbReference type="CDD" id="cd06557">
    <property type="entry name" value="KPHMT-like"/>
    <property type="match status" value="1"/>
</dbReference>
<evidence type="ECO:0000256" key="7">
    <source>
        <dbReference type="HAMAP-Rule" id="MF_00156"/>
    </source>
</evidence>
<dbReference type="InterPro" id="IPR040442">
    <property type="entry name" value="Pyrv_kinase-like_dom_sf"/>
</dbReference>
<feature type="binding site" evidence="7 10">
    <location>
        <position position="45"/>
    </location>
    <ligand>
        <name>Mg(2+)</name>
        <dbReference type="ChEBI" id="CHEBI:18420"/>
    </ligand>
</feature>
<dbReference type="GO" id="GO:0000287">
    <property type="term" value="F:magnesium ion binding"/>
    <property type="evidence" value="ECO:0007669"/>
    <property type="project" value="TreeGrafter"/>
</dbReference>
<evidence type="ECO:0000313" key="11">
    <source>
        <dbReference type="EMBL" id="RAQ97846.1"/>
    </source>
</evidence>
<reference evidence="11 12" key="1">
    <citation type="submission" date="2016-08" db="EMBL/GenBank/DDBJ databases">
        <title>Analysis of Carbohydrate Active Enzymes in Thermogemmatispora T81 Reveals Carbohydrate Degradation Ability.</title>
        <authorList>
            <person name="Tomazini A."/>
            <person name="Lal S."/>
            <person name="Stott M."/>
            <person name="Henrissat B."/>
            <person name="Polikarpov I."/>
            <person name="Sparling R."/>
            <person name="Levin D.B."/>
        </authorList>
    </citation>
    <scope>NUCLEOTIDE SEQUENCE [LARGE SCALE GENOMIC DNA]</scope>
    <source>
        <strain evidence="11 12">T81</strain>
    </source>
</reference>
<keyword evidence="11" id="KW-0489">Methyltransferase</keyword>